<comment type="caution">
    <text evidence="5">The sequence shown here is derived from an EMBL/GenBank/DDBJ whole genome shotgun (WGS) entry which is preliminary data.</text>
</comment>
<dbReference type="Gene3D" id="1.20.1270.60">
    <property type="entry name" value="Arfaptin homology (AH) domain/BAR domain"/>
    <property type="match status" value="1"/>
</dbReference>
<dbReference type="OrthoDB" id="5598057at2759"/>
<dbReference type="PANTHER" id="PTHR31941">
    <property type="entry name" value="CYTOSKELETAL SIGNALING PROTEIN SLM1"/>
    <property type="match status" value="1"/>
</dbReference>
<gene>
    <name evidence="5" type="ORF">EC973_003979</name>
</gene>
<feature type="domain" description="SLM1/RGC1-like BAR-like" evidence="4">
    <location>
        <begin position="162"/>
        <end position="343"/>
    </location>
</feature>
<dbReference type="InterPro" id="IPR046868">
    <property type="entry name" value="BAR_4"/>
</dbReference>
<dbReference type="Pfam" id="PF20399">
    <property type="entry name" value="PH_20"/>
    <property type="match status" value="1"/>
</dbReference>
<evidence type="ECO:0000256" key="1">
    <source>
        <dbReference type="ARBA" id="ARBA00022553"/>
    </source>
</evidence>
<feature type="compositionally biased region" description="Polar residues" evidence="2">
    <location>
        <begin position="9"/>
        <end position="26"/>
    </location>
</feature>
<evidence type="ECO:0000259" key="4">
    <source>
        <dbReference type="Pfam" id="PF20400"/>
    </source>
</evidence>
<protein>
    <submittedName>
        <fullName evidence="5">Uncharacterized protein</fullName>
    </submittedName>
</protein>
<feature type="domain" description="SLM1/RGC1-like PH" evidence="3">
    <location>
        <begin position="363"/>
        <end position="400"/>
    </location>
</feature>
<name>A0A8H7BL22_9FUNG</name>
<dbReference type="Proteomes" id="UP000605846">
    <property type="component" value="Unassembled WGS sequence"/>
</dbReference>
<keyword evidence="6" id="KW-1185">Reference proteome</keyword>
<feature type="region of interest" description="Disordered" evidence="2">
    <location>
        <begin position="1"/>
        <end position="31"/>
    </location>
</feature>
<reference evidence="5" key="1">
    <citation type="submission" date="2020-01" db="EMBL/GenBank/DDBJ databases">
        <title>Genome Sequencing of Three Apophysomyces-Like Fungal Strains Confirms a Novel Fungal Genus in the Mucoromycota with divergent Burkholderia-like Endosymbiotic Bacteria.</title>
        <authorList>
            <person name="Stajich J.E."/>
            <person name="Macias A.M."/>
            <person name="Carter-House D."/>
            <person name="Lovett B."/>
            <person name="Kasson L.R."/>
            <person name="Berry K."/>
            <person name="Grigoriev I."/>
            <person name="Chang Y."/>
            <person name="Spatafora J."/>
            <person name="Kasson M.T."/>
        </authorList>
    </citation>
    <scope>NUCLEOTIDE SEQUENCE</scope>
    <source>
        <strain evidence="5">NRRL A-21654</strain>
    </source>
</reference>
<dbReference type="Pfam" id="PF20400">
    <property type="entry name" value="BAR_4"/>
    <property type="match status" value="1"/>
</dbReference>
<evidence type="ECO:0000313" key="5">
    <source>
        <dbReference type="EMBL" id="KAF7721883.1"/>
    </source>
</evidence>
<sequence>MGNKHRLFSRSNFVSPTPEKSCNKPSPLSAPPSVKRLIPSLSTFNLPPCHPITPFDSGRSIDNPPPVFACDELNIPKGHFVLSDLPTGSGIRPIQLLLERLDAWHTLARRLYEYFQMLAQVEAQVAKAYHRLDGLLAFSGEKQNGKHPLLYTHFAVQDRGHTGIQLVCDSWQAYYSDNAKDHDEFGNFLRTHALPTLSNIKRELKWMTRTIRSDDRLTLSTLAKLRDEASKRIQRLDAQLSFFDQHPHHVYTKQDPWIINAAVIKQIIKVYQQENKIHETVLRLQHETRVSEEHLMEELQQLFRQIYSMREHNILGLDKGIQRMMDVFEQAKPGADWQSFAERAKGHLISENAAFRHPDQLHYPNQSHPLLQPLFAARMERKSTVLHQWHEYMYVLTPASWVPA</sequence>
<dbReference type="InterPro" id="IPR027267">
    <property type="entry name" value="AH/BAR_dom_sf"/>
</dbReference>
<dbReference type="InterPro" id="IPR046869">
    <property type="entry name" value="SLM1/RGC1-like_PH"/>
</dbReference>
<organism evidence="5 6">
    <name type="scientific">Apophysomyces ossiformis</name>
    <dbReference type="NCBI Taxonomy" id="679940"/>
    <lineage>
        <taxon>Eukaryota</taxon>
        <taxon>Fungi</taxon>
        <taxon>Fungi incertae sedis</taxon>
        <taxon>Mucoromycota</taxon>
        <taxon>Mucoromycotina</taxon>
        <taxon>Mucoromycetes</taxon>
        <taxon>Mucorales</taxon>
        <taxon>Mucorineae</taxon>
        <taxon>Mucoraceae</taxon>
        <taxon>Apophysomyces</taxon>
    </lineage>
</organism>
<evidence type="ECO:0000313" key="6">
    <source>
        <dbReference type="Proteomes" id="UP000605846"/>
    </source>
</evidence>
<dbReference type="EMBL" id="JABAYA010000228">
    <property type="protein sequence ID" value="KAF7721883.1"/>
    <property type="molecule type" value="Genomic_DNA"/>
</dbReference>
<evidence type="ECO:0000256" key="2">
    <source>
        <dbReference type="SAM" id="MobiDB-lite"/>
    </source>
</evidence>
<keyword evidence="1" id="KW-0597">Phosphoprotein</keyword>
<dbReference type="AlphaFoldDB" id="A0A8H7BL22"/>
<accession>A0A8H7BL22</accession>
<dbReference type="SUPFAM" id="SSF103657">
    <property type="entry name" value="BAR/IMD domain-like"/>
    <property type="match status" value="1"/>
</dbReference>
<dbReference type="PANTHER" id="PTHR31941:SF1">
    <property type="entry name" value="CYTOSKELETAL SIGNALING PROTEIN SLM1"/>
    <property type="match status" value="1"/>
</dbReference>
<proteinExistence type="predicted"/>
<evidence type="ECO:0000259" key="3">
    <source>
        <dbReference type="Pfam" id="PF20399"/>
    </source>
</evidence>